<name>A0ABQ5ICU4_9ASTR</name>
<comment type="caution">
    <text evidence="2">The sequence shown here is derived from an EMBL/GenBank/DDBJ whole genome shotgun (WGS) entry which is preliminary data.</text>
</comment>
<keyword evidence="3" id="KW-1185">Reference proteome</keyword>
<reference evidence="2" key="1">
    <citation type="journal article" date="2022" name="Int. J. Mol. Sci.">
        <title>Draft Genome of Tanacetum Coccineum: Genomic Comparison of Closely Related Tanacetum-Family Plants.</title>
        <authorList>
            <person name="Yamashiro T."/>
            <person name="Shiraishi A."/>
            <person name="Nakayama K."/>
            <person name="Satake H."/>
        </authorList>
    </citation>
    <scope>NUCLEOTIDE SEQUENCE</scope>
</reference>
<protein>
    <submittedName>
        <fullName evidence="2">Uncharacterized protein</fullName>
    </submittedName>
</protein>
<sequence length="240" mass="25549">MLAICVADKPVVFKAPKTSSKAERVSQGIKPEAQIGHKKPLNSSKQPYVSSKVETKVSTPMDTGIHKEDQQATGGPTSLGVTSEARGNPQLSSGMSAFNLNEPIYSASFIIYSESASGNDASAASTAEDDPGNSAPSDFTKPNMLVKGLETVLTQPITGKRGSSVASQIKEETSNTIKLEDLAKLVSHVQPSFKYLDSPEDDLVIVVDDSNEDEEDEVHATENVETEYTSVPISSSPWSS</sequence>
<proteinExistence type="predicted"/>
<evidence type="ECO:0000313" key="2">
    <source>
        <dbReference type="EMBL" id="GJT97825.1"/>
    </source>
</evidence>
<feature type="region of interest" description="Disordered" evidence="1">
    <location>
        <begin position="16"/>
        <end position="94"/>
    </location>
</feature>
<gene>
    <name evidence="2" type="ORF">Tco_1093343</name>
</gene>
<feature type="compositionally biased region" description="Low complexity" evidence="1">
    <location>
        <begin position="230"/>
        <end position="240"/>
    </location>
</feature>
<dbReference type="Proteomes" id="UP001151760">
    <property type="component" value="Unassembled WGS sequence"/>
</dbReference>
<feature type="compositionally biased region" description="Polar residues" evidence="1">
    <location>
        <begin position="71"/>
        <end position="81"/>
    </location>
</feature>
<evidence type="ECO:0000256" key="1">
    <source>
        <dbReference type="SAM" id="MobiDB-lite"/>
    </source>
</evidence>
<feature type="region of interest" description="Disordered" evidence="1">
    <location>
        <begin position="210"/>
        <end position="240"/>
    </location>
</feature>
<accession>A0ABQ5ICU4</accession>
<evidence type="ECO:0000313" key="3">
    <source>
        <dbReference type="Proteomes" id="UP001151760"/>
    </source>
</evidence>
<dbReference type="EMBL" id="BQNB010020617">
    <property type="protein sequence ID" value="GJT97825.1"/>
    <property type="molecule type" value="Genomic_DNA"/>
</dbReference>
<reference evidence="2" key="2">
    <citation type="submission" date="2022-01" db="EMBL/GenBank/DDBJ databases">
        <authorList>
            <person name="Yamashiro T."/>
            <person name="Shiraishi A."/>
            <person name="Satake H."/>
            <person name="Nakayama K."/>
        </authorList>
    </citation>
    <scope>NUCLEOTIDE SEQUENCE</scope>
</reference>
<organism evidence="2 3">
    <name type="scientific">Tanacetum coccineum</name>
    <dbReference type="NCBI Taxonomy" id="301880"/>
    <lineage>
        <taxon>Eukaryota</taxon>
        <taxon>Viridiplantae</taxon>
        <taxon>Streptophyta</taxon>
        <taxon>Embryophyta</taxon>
        <taxon>Tracheophyta</taxon>
        <taxon>Spermatophyta</taxon>
        <taxon>Magnoliopsida</taxon>
        <taxon>eudicotyledons</taxon>
        <taxon>Gunneridae</taxon>
        <taxon>Pentapetalae</taxon>
        <taxon>asterids</taxon>
        <taxon>campanulids</taxon>
        <taxon>Asterales</taxon>
        <taxon>Asteraceae</taxon>
        <taxon>Asteroideae</taxon>
        <taxon>Anthemideae</taxon>
        <taxon>Anthemidinae</taxon>
        <taxon>Tanacetum</taxon>
    </lineage>
</organism>
<feature type="region of interest" description="Disordered" evidence="1">
    <location>
        <begin position="118"/>
        <end position="143"/>
    </location>
</feature>